<comment type="caution">
    <text evidence="6">The sequence shown here is derived from an EMBL/GenBank/DDBJ whole genome shotgun (WGS) entry which is preliminary data.</text>
</comment>
<keyword evidence="6" id="KW-0808">Transferase</keyword>
<dbReference type="PANTHER" id="PTHR45832:SF22">
    <property type="entry name" value="SERINE_THREONINE-PROTEIN KINASE SAMKA-RELATED"/>
    <property type="match status" value="1"/>
</dbReference>
<feature type="domain" description="Protein kinase" evidence="5">
    <location>
        <begin position="1"/>
        <end position="134"/>
    </location>
</feature>
<dbReference type="EC" id="2.7.11.1" evidence="2"/>
<sequence>YPVGDELFEVPEYLGGSLTDVVTETCINEAQIAAVCKEMVCFCFLAVFRFCAQITSEQSKHSTVVGAPYWMAPEMVTGKAYGPKVNICSLNIMAIEMVEGDPLNIKEDPLSALNLIATDGTPQIQNPEKFSPVF</sequence>
<feature type="non-terminal residue" evidence="6">
    <location>
        <position position="1"/>
    </location>
</feature>
<dbReference type="InterPro" id="IPR011009">
    <property type="entry name" value="Kinase-like_dom_sf"/>
</dbReference>
<dbReference type="InterPro" id="IPR051931">
    <property type="entry name" value="PAK3-like"/>
</dbReference>
<keyword evidence="6" id="KW-0418">Kinase</keyword>
<evidence type="ECO:0000313" key="6">
    <source>
        <dbReference type="EMBL" id="MBZ3886937.1"/>
    </source>
</evidence>
<dbReference type="EMBL" id="JAATJV010412341">
    <property type="protein sequence ID" value="MBZ3886937.1"/>
    <property type="molecule type" value="Genomic_DNA"/>
</dbReference>
<proteinExistence type="inferred from homology"/>
<dbReference type="GO" id="GO:0005524">
    <property type="term" value="F:ATP binding"/>
    <property type="evidence" value="ECO:0007669"/>
    <property type="project" value="UniProtKB-KW"/>
</dbReference>
<evidence type="ECO:0000259" key="5">
    <source>
        <dbReference type="PROSITE" id="PS50011"/>
    </source>
</evidence>
<dbReference type="Proteomes" id="UP001166674">
    <property type="component" value="Unassembled WGS sequence"/>
</dbReference>
<organism evidence="6 7">
    <name type="scientific">Sciurus carolinensis</name>
    <name type="common">Eastern gray squirrel</name>
    <dbReference type="NCBI Taxonomy" id="30640"/>
    <lineage>
        <taxon>Eukaryota</taxon>
        <taxon>Metazoa</taxon>
        <taxon>Chordata</taxon>
        <taxon>Craniata</taxon>
        <taxon>Vertebrata</taxon>
        <taxon>Euteleostomi</taxon>
        <taxon>Mammalia</taxon>
        <taxon>Eutheria</taxon>
        <taxon>Euarchontoglires</taxon>
        <taxon>Glires</taxon>
        <taxon>Rodentia</taxon>
        <taxon>Sciuromorpha</taxon>
        <taxon>Sciuridae</taxon>
        <taxon>Sciurinae</taxon>
        <taxon>Sciurini</taxon>
        <taxon>Sciurus</taxon>
    </lineage>
</organism>
<protein>
    <recommendedName>
        <fullName evidence="2">non-specific serine/threonine protein kinase</fullName>
        <ecNumber evidence="2">2.7.11.1</ecNumber>
    </recommendedName>
</protein>
<name>A0AA41T843_SCICA</name>
<dbReference type="GO" id="GO:0004674">
    <property type="term" value="F:protein serine/threonine kinase activity"/>
    <property type="evidence" value="ECO:0007669"/>
    <property type="project" value="UniProtKB-EC"/>
</dbReference>
<keyword evidence="7" id="KW-1185">Reference proteome</keyword>
<reference evidence="6" key="1">
    <citation type="submission" date="2020-03" db="EMBL/GenBank/DDBJ databases">
        <title>Studies in the Genomics of Life Span.</title>
        <authorList>
            <person name="Glass D."/>
        </authorList>
    </citation>
    <scope>NUCLEOTIDE SEQUENCE</scope>
    <source>
        <strain evidence="6">SUZIE</strain>
        <tissue evidence="6">Muscle</tissue>
    </source>
</reference>
<dbReference type="SUPFAM" id="SSF56112">
    <property type="entry name" value="Protein kinase-like (PK-like)"/>
    <property type="match status" value="1"/>
</dbReference>
<dbReference type="Gene3D" id="1.10.510.10">
    <property type="entry name" value="Transferase(Phosphotransferase) domain 1"/>
    <property type="match status" value="1"/>
</dbReference>
<evidence type="ECO:0000313" key="7">
    <source>
        <dbReference type="Proteomes" id="UP001166674"/>
    </source>
</evidence>
<evidence type="ECO:0000256" key="2">
    <source>
        <dbReference type="ARBA" id="ARBA00012513"/>
    </source>
</evidence>
<gene>
    <name evidence="6" type="ORF">SUZIE_190450</name>
</gene>
<dbReference type="InterPro" id="IPR000719">
    <property type="entry name" value="Prot_kinase_dom"/>
</dbReference>
<evidence type="ECO:0000256" key="3">
    <source>
        <dbReference type="ARBA" id="ARBA00022741"/>
    </source>
</evidence>
<evidence type="ECO:0000256" key="4">
    <source>
        <dbReference type="ARBA" id="ARBA00022840"/>
    </source>
</evidence>
<accession>A0AA41T843</accession>
<keyword evidence="3" id="KW-0547">Nucleotide-binding</keyword>
<dbReference type="PANTHER" id="PTHR45832">
    <property type="entry name" value="SERINE/THREONINE-PROTEIN KINASE SAMKA-RELATED-RELATED"/>
    <property type="match status" value="1"/>
</dbReference>
<evidence type="ECO:0000256" key="1">
    <source>
        <dbReference type="ARBA" id="ARBA00008874"/>
    </source>
</evidence>
<keyword evidence="4" id="KW-0067">ATP-binding</keyword>
<dbReference type="AlphaFoldDB" id="A0AA41T843"/>
<dbReference type="PROSITE" id="PS50011">
    <property type="entry name" value="PROTEIN_KINASE_DOM"/>
    <property type="match status" value="1"/>
</dbReference>
<comment type="similarity">
    <text evidence="1">Belongs to the protein kinase superfamily. STE Ser/Thr protein kinase family. STE20 subfamily.</text>
</comment>
<dbReference type="Pfam" id="PF00069">
    <property type="entry name" value="Pkinase"/>
    <property type="match status" value="1"/>
</dbReference>